<keyword evidence="1" id="KW-0732">Signal</keyword>
<name>A0ABT5NXY5_9PSED</name>
<dbReference type="RefSeq" id="WP_273908853.1">
    <property type="nucleotide sequence ID" value="NZ_JAMDGX010000002.1"/>
</dbReference>
<evidence type="ECO:0000313" key="3">
    <source>
        <dbReference type="Proteomes" id="UP001148203"/>
    </source>
</evidence>
<keyword evidence="3" id="KW-1185">Reference proteome</keyword>
<proteinExistence type="predicted"/>
<protein>
    <recommendedName>
        <fullName evidence="4">Silver efflux pump</fullName>
    </recommendedName>
</protein>
<organism evidence="2 3">
    <name type="scientific">Pseudomonas fontis</name>
    <dbReference type="NCBI Taxonomy" id="2942633"/>
    <lineage>
        <taxon>Bacteria</taxon>
        <taxon>Pseudomonadati</taxon>
        <taxon>Pseudomonadota</taxon>
        <taxon>Gammaproteobacteria</taxon>
        <taxon>Pseudomonadales</taxon>
        <taxon>Pseudomonadaceae</taxon>
        <taxon>Pseudomonas</taxon>
    </lineage>
</organism>
<feature type="chain" id="PRO_5045407530" description="Silver efflux pump" evidence="1">
    <location>
        <begin position="22"/>
        <end position="86"/>
    </location>
</feature>
<comment type="caution">
    <text evidence="2">The sequence shown here is derived from an EMBL/GenBank/DDBJ whole genome shotgun (WGS) entry which is preliminary data.</text>
</comment>
<accession>A0ABT5NXY5</accession>
<gene>
    <name evidence="2" type="ORF">M5G11_21065</name>
</gene>
<dbReference type="Proteomes" id="UP001148203">
    <property type="component" value="Unassembled WGS sequence"/>
</dbReference>
<evidence type="ECO:0000256" key="1">
    <source>
        <dbReference type="SAM" id="SignalP"/>
    </source>
</evidence>
<dbReference type="EMBL" id="JAMDGY010000076">
    <property type="protein sequence ID" value="MDD0993025.1"/>
    <property type="molecule type" value="Genomic_DNA"/>
</dbReference>
<sequence>MTVKSIAAGAALALAAAGMFASVTVPSVAFGEEATTVHCYGINACKGQNDCKTASNACKGQGSCKGQGFKATTKAECNNLKGKIGE</sequence>
<evidence type="ECO:0000313" key="2">
    <source>
        <dbReference type="EMBL" id="MDD0993025.1"/>
    </source>
</evidence>
<reference evidence="2 3" key="1">
    <citation type="submission" date="2022-05" db="EMBL/GenBank/DDBJ databases">
        <title>Novel Pseudomonas spp. Isolated from a Rainbow Trout Aquaculture Facility.</title>
        <authorList>
            <person name="Testerman T."/>
            <person name="Graf J."/>
        </authorList>
    </citation>
    <scope>NUCLEOTIDE SEQUENCE [LARGE SCALE GENOMIC DNA]</scope>
    <source>
        <strain evidence="2 3">ID681</strain>
    </source>
</reference>
<feature type="signal peptide" evidence="1">
    <location>
        <begin position="1"/>
        <end position="21"/>
    </location>
</feature>
<evidence type="ECO:0008006" key="4">
    <source>
        <dbReference type="Google" id="ProtNLM"/>
    </source>
</evidence>